<dbReference type="InterPro" id="IPR006652">
    <property type="entry name" value="Kelch_1"/>
</dbReference>
<keyword evidence="1" id="KW-0880">Kelch repeat</keyword>
<dbReference type="Pfam" id="PF24681">
    <property type="entry name" value="Kelch_KLHDC2_KLHL20_DRC7"/>
    <property type="match status" value="1"/>
</dbReference>
<name>A0ABM4CTL9_HYDVU</name>
<dbReference type="RefSeq" id="XP_065665287.1">
    <property type="nucleotide sequence ID" value="XM_065809215.1"/>
</dbReference>
<keyword evidence="2" id="KW-0677">Repeat</keyword>
<dbReference type="InterPro" id="IPR015915">
    <property type="entry name" value="Kelch-typ_b-propeller"/>
</dbReference>
<proteinExistence type="predicted"/>
<evidence type="ECO:0000313" key="5">
    <source>
        <dbReference type="RefSeq" id="XP_065665287.1"/>
    </source>
</evidence>
<dbReference type="Pfam" id="PF07707">
    <property type="entry name" value="BACK"/>
    <property type="match status" value="1"/>
</dbReference>
<dbReference type="SMART" id="SM00612">
    <property type="entry name" value="Kelch"/>
    <property type="match status" value="6"/>
</dbReference>
<accession>A0ABM4CTL9</accession>
<dbReference type="Gene3D" id="1.25.40.420">
    <property type="match status" value="1"/>
</dbReference>
<dbReference type="PROSITE" id="PS50097">
    <property type="entry name" value="BTB"/>
    <property type="match status" value="1"/>
</dbReference>
<dbReference type="Gene3D" id="2.120.10.80">
    <property type="entry name" value="Kelch-type beta propeller"/>
    <property type="match status" value="1"/>
</dbReference>
<evidence type="ECO:0000256" key="1">
    <source>
        <dbReference type="ARBA" id="ARBA00022441"/>
    </source>
</evidence>
<feature type="domain" description="BTB" evidence="3">
    <location>
        <begin position="32"/>
        <end position="99"/>
    </location>
</feature>
<evidence type="ECO:0000256" key="2">
    <source>
        <dbReference type="ARBA" id="ARBA00022737"/>
    </source>
</evidence>
<dbReference type="SMART" id="SM00225">
    <property type="entry name" value="BTB"/>
    <property type="match status" value="1"/>
</dbReference>
<dbReference type="InterPro" id="IPR000210">
    <property type="entry name" value="BTB/POZ_dom"/>
</dbReference>
<dbReference type="Gene3D" id="3.30.710.10">
    <property type="entry name" value="Potassium Channel Kv1.1, Chain A"/>
    <property type="match status" value="1"/>
</dbReference>
<dbReference type="Pfam" id="PF01344">
    <property type="entry name" value="Kelch_1"/>
    <property type="match status" value="1"/>
</dbReference>
<dbReference type="GeneID" id="100199674"/>
<evidence type="ECO:0000313" key="4">
    <source>
        <dbReference type="Proteomes" id="UP001652625"/>
    </source>
</evidence>
<dbReference type="InterPro" id="IPR011705">
    <property type="entry name" value="BACK"/>
</dbReference>
<dbReference type="SUPFAM" id="SSF117281">
    <property type="entry name" value="Kelch motif"/>
    <property type="match status" value="1"/>
</dbReference>
<keyword evidence="4" id="KW-1185">Reference proteome</keyword>
<dbReference type="InterPro" id="IPR011333">
    <property type="entry name" value="SKP1/BTB/POZ_sf"/>
</dbReference>
<dbReference type="PANTHER" id="PTHR45632:SF3">
    <property type="entry name" value="KELCH-LIKE PROTEIN 32"/>
    <property type="match status" value="1"/>
</dbReference>
<dbReference type="SMART" id="SM00875">
    <property type="entry name" value="BACK"/>
    <property type="match status" value="1"/>
</dbReference>
<dbReference type="Proteomes" id="UP001652625">
    <property type="component" value="Chromosome 11"/>
</dbReference>
<organism evidence="4 5">
    <name type="scientific">Hydra vulgaris</name>
    <name type="common">Hydra</name>
    <name type="synonym">Hydra attenuata</name>
    <dbReference type="NCBI Taxonomy" id="6087"/>
    <lineage>
        <taxon>Eukaryota</taxon>
        <taxon>Metazoa</taxon>
        <taxon>Cnidaria</taxon>
        <taxon>Hydrozoa</taxon>
        <taxon>Hydroidolina</taxon>
        <taxon>Anthoathecata</taxon>
        <taxon>Aplanulata</taxon>
        <taxon>Hydridae</taxon>
        <taxon>Hydra</taxon>
    </lineage>
</organism>
<dbReference type="Pfam" id="PF00651">
    <property type="entry name" value="BTB"/>
    <property type="match status" value="1"/>
</dbReference>
<dbReference type="SUPFAM" id="SSF54695">
    <property type="entry name" value="POZ domain"/>
    <property type="match status" value="1"/>
</dbReference>
<sequence>MMKEETVSPLSYNHHSFLSANLLKFRQCGVLCDVTLLCEDALFQVHKVVLAASSAYFQAMFTIGMCEEKKRQIPLNDVDKKALSVLVDYAYTGIISIDDRNVQVLLKTADLLQFSTAKALCCKFIMDQMNSENCLDLLHLADVYHCSDISALSQLMFNENWEKIIKTESFVLLKLDILIKLLSSDNLHVNKEADVFYIIAQWVESDIESRKKYLFGLLDYVRWAFISPKDLNKIRQHPLMLVDKESSSKIDSYLILNAFQIENFHMRDSYIGWMYVLGGEQSFLMEMKTCEFYNNQIKEWNYGFSLNGPRTSFAAITLKNRLYVIGGMRFGEKLKLVECYDQYLGKWKRLASMKKCQGDVEAAVINDTIYVAGGSSGGKPACRYVEKYDICNNQWSAVASMKSRRRRFGLCEYNSRLYVFGGFQDSLGELSVCESFCPITNMWESIAPMKTNRCDLGVTVLSDFIYVTGGVNSYAGSISTVEKYDPALNTWSMCQPLIHARGGHTMVTYFGRAVAIGGMNSYMQTCNDAEWYNEVTDQWSTLPLMNMPRFGGVGVVLPFCKQISGYKENRDENG</sequence>
<reference evidence="5" key="1">
    <citation type="submission" date="2025-08" db="UniProtKB">
        <authorList>
            <consortium name="RefSeq"/>
        </authorList>
    </citation>
    <scope>IDENTIFICATION</scope>
</reference>
<dbReference type="PANTHER" id="PTHR45632">
    <property type="entry name" value="LD33804P"/>
    <property type="match status" value="1"/>
</dbReference>
<evidence type="ECO:0000259" key="3">
    <source>
        <dbReference type="PROSITE" id="PS50097"/>
    </source>
</evidence>
<protein>
    <submittedName>
        <fullName evidence="5">Kelch-like protein diablo</fullName>
    </submittedName>
</protein>
<gene>
    <name evidence="5" type="primary">LOC100199674</name>
</gene>